<protein>
    <recommendedName>
        <fullName evidence="6">Lipoprotein LpqB</fullName>
    </recommendedName>
</protein>
<accession>A0A919KWL9</accession>
<dbReference type="Proteomes" id="UP000603708">
    <property type="component" value="Unassembled WGS sequence"/>
</dbReference>
<evidence type="ECO:0000256" key="4">
    <source>
        <dbReference type="ARBA" id="ARBA00023139"/>
    </source>
</evidence>
<dbReference type="InterPro" id="IPR018910">
    <property type="entry name" value="LpqB_C"/>
</dbReference>
<sequence length="620" mass="66073">MAEGGLRGGLGRIRRCGLLLGGAVVLLAGCASMPDSGDLRGVEASQRPDSQVRVFAMPPRESAGPDEIVQGFLEALTSDDPKFEMARKYLTQDASRTWHPELSTTVLAEGPNAEHVADRSGYDGDSGRQYILKGHQVATVDEQHAYQPADAAFTETVHLSMAKEAGHQEWRIDRPPEGIVLGASDFQRIYRPVNKYYFASEPGSGADDGVSTPGRMVADPVYVRQRVDPVTQTVRALLDGPTQWLNPVVRTSFPAGTRLKAGVKALAPDDQNRLKVPLNARAERVGRAQCQQMAAQVVFTLQDLTSTGITDVELQRPDGSPLCELNEDHAEAIAPLHTADRAGYQYFLDAEHRLVRLPGTGTGGDAAPQRAPGPFGEGAKAMSKIAVSRDELHAAGVSLNGRDLYVADLLSGASYGDPLLHSRAKSEDDRLTAPSWDGQGDLWVADRDPGRPRLLLLEHGTGDVLDVSTPGLEPSHIEAVRAAADGVRIALLVEEDGRKTLQIGRIERSGGDDPQVTIADLRPGAPQMEEVTAMSWAGGSRLVVVGRESGGVQQVRYVQCDGSAPASGVLPGLNGVKEVAAADDDLLPLLAHSDDGIVRMPPGAPWQTVLKSGTSPAYPG</sequence>
<reference evidence="8" key="2">
    <citation type="submission" date="2020-09" db="EMBL/GenBank/DDBJ databases">
        <authorList>
            <person name="Sun Q."/>
            <person name="Ohkuma M."/>
        </authorList>
    </citation>
    <scope>NUCLEOTIDE SEQUENCE</scope>
    <source>
        <strain evidence="8">JCM 5069</strain>
    </source>
</reference>
<dbReference type="SMART" id="SM00909">
    <property type="entry name" value="Germane"/>
    <property type="match status" value="1"/>
</dbReference>
<keyword evidence="3 6" id="KW-0472">Membrane</keyword>
<dbReference type="Pfam" id="PF10646">
    <property type="entry name" value="Germane"/>
    <property type="match status" value="1"/>
</dbReference>
<evidence type="ECO:0000256" key="6">
    <source>
        <dbReference type="HAMAP-Rule" id="MF_01373"/>
    </source>
</evidence>
<reference evidence="8" key="1">
    <citation type="journal article" date="2014" name="Int. J. Syst. Evol. Microbiol.">
        <title>Complete genome sequence of Corynebacterium casei LMG S-19264T (=DSM 44701T), isolated from a smear-ripened cheese.</title>
        <authorList>
            <consortium name="US DOE Joint Genome Institute (JGI-PGF)"/>
            <person name="Walter F."/>
            <person name="Albersmeier A."/>
            <person name="Kalinowski J."/>
            <person name="Ruckert C."/>
        </authorList>
    </citation>
    <scope>NUCLEOTIDE SEQUENCE</scope>
    <source>
        <strain evidence="8">JCM 5069</strain>
    </source>
</reference>
<dbReference type="GO" id="GO:0005886">
    <property type="term" value="C:plasma membrane"/>
    <property type="evidence" value="ECO:0007669"/>
    <property type="project" value="UniProtKB-SubCell"/>
</dbReference>
<comment type="caution">
    <text evidence="8">The sequence shown here is derived from an EMBL/GenBank/DDBJ whole genome shotgun (WGS) entry which is preliminary data.</text>
</comment>
<keyword evidence="5 6" id="KW-0449">Lipoprotein</keyword>
<keyword evidence="9" id="KW-1185">Reference proteome</keyword>
<evidence type="ECO:0000313" key="9">
    <source>
        <dbReference type="Proteomes" id="UP000603708"/>
    </source>
</evidence>
<evidence type="ECO:0000256" key="1">
    <source>
        <dbReference type="ARBA" id="ARBA00022475"/>
    </source>
</evidence>
<dbReference type="EMBL" id="BNCD01000005">
    <property type="protein sequence ID" value="GHH76210.1"/>
    <property type="molecule type" value="Genomic_DNA"/>
</dbReference>
<evidence type="ECO:0000256" key="3">
    <source>
        <dbReference type="ARBA" id="ARBA00023136"/>
    </source>
</evidence>
<evidence type="ECO:0000256" key="5">
    <source>
        <dbReference type="ARBA" id="ARBA00023288"/>
    </source>
</evidence>
<comment type="subcellular location">
    <subcellularLocation>
        <location evidence="6">Cell membrane</location>
        <topology evidence="6">Lipid-anchor</topology>
    </subcellularLocation>
</comment>
<keyword evidence="4 6" id="KW-0564">Palmitate</keyword>
<dbReference type="HAMAP" id="MF_01373">
    <property type="entry name" value="LpqB_lipoprot"/>
    <property type="match status" value="1"/>
</dbReference>
<evidence type="ECO:0000313" key="8">
    <source>
        <dbReference type="EMBL" id="GHH76210.1"/>
    </source>
</evidence>
<dbReference type="InterPro" id="IPR019606">
    <property type="entry name" value="GerMN"/>
</dbReference>
<dbReference type="PROSITE" id="PS51257">
    <property type="entry name" value="PROKAR_LIPOPROTEIN"/>
    <property type="match status" value="1"/>
</dbReference>
<dbReference type="InterPro" id="IPR023959">
    <property type="entry name" value="LpqB"/>
</dbReference>
<dbReference type="SUPFAM" id="SSF82171">
    <property type="entry name" value="DPP6 N-terminal domain-like"/>
    <property type="match status" value="1"/>
</dbReference>
<dbReference type="Pfam" id="PF10647">
    <property type="entry name" value="Gmad1"/>
    <property type="match status" value="1"/>
</dbReference>
<comment type="similarity">
    <text evidence="6">Belongs to the LpqB lipoprotein family.</text>
</comment>
<keyword evidence="2 6" id="KW-0732">Signal</keyword>
<dbReference type="InterPro" id="IPR059026">
    <property type="entry name" value="LpqB_N"/>
</dbReference>
<dbReference type="Pfam" id="PF25976">
    <property type="entry name" value="LpqB_N"/>
    <property type="match status" value="1"/>
</dbReference>
<evidence type="ECO:0000256" key="2">
    <source>
        <dbReference type="ARBA" id="ARBA00022729"/>
    </source>
</evidence>
<name>A0A919KWL9_9ACTN</name>
<gene>
    <name evidence="6 8" type="primary">lpqB</name>
    <name evidence="8" type="ORF">GCM10018793_21310</name>
</gene>
<proteinExistence type="inferred from homology"/>
<organism evidence="8 9">
    <name type="scientific">Streptomyces sulfonofaciens</name>
    <dbReference type="NCBI Taxonomy" id="68272"/>
    <lineage>
        <taxon>Bacteria</taxon>
        <taxon>Bacillati</taxon>
        <taxon>Actinomycetota</taxon>
        <taxon>Actinomycetes</taxon>
        <taxon>Kitasatosporales</taxon>
        <taxon>Streptomycetaceae</taxon>
        <taxon>Streptomyces</taxon>
    </lineage>
</organism>
<evidence type="ECO:0000259" key="7">
    <source>
        <dbReference type="SMART" id="SM00909"/>
    </source>
</evidence>
<keyword evidence="1 6" id="KW-1003">Cell membrane</keyword>
<feature type="domain" description="GerMN" evidence="7">
    <location>
        <begin position="230"/>
        <end position="326"/>
    </location>
</feature>
<dbReference type="AlphaFoldDB" id="A0A919KWL9"/>